<dbReference type="PANTHER" id="PTHR22960">
    <property type="entry name" value="MOLYBDOPTERIN COFACTOR SYNTHESIS PROTEIN A"/>
    <property type="match status" value="1"/>
</dbReference>
<keyword evidence="4 11" id="KW-0547">Nucleotide-binding</keyword>
<organism evidence="13 14">
    <name type="scientific">Methanospirillum purgamenti</name>
    <dbReference type="NCBI Taxonomy" id="2834276"/>
    <lineage>
        <taxon>Archaea</taxon>
        <taxon>Methanobacteriati</taxon>
        <taxon>Methanobacteriota</taxon>
        <taxon>Stenosarchaea group</taxon>
        <taxon>Methanomicrobia</taxon>
        <taxon>Methanomicrobiales</taxon>
        <taxon>Methanospirillaceae</taxon>
        <taxon>Methanospirillum</taxon>
    </lineage>
</organism>
<evidence type="ECO:0000256" key="2">
    <source>
        <dbReference type="ARBA" id="ARBA00022691"/>
    </source>
</evidence>
<dbReference type="NCBIfam" id="NF001199">
    <property type="entry name" value="PRK00164.2-1"/>
    <property type="match status" value="1"/>
</dbReference>
<dbReference type="InterPro" id="IPR006638">
    <property type="entry name" value="Elp3/MiaA/NifB-like_rSAM"/>
</dbReference>
<dbReference type="SFLD" id="SFLDG01386">
    <property type="entry name" value="main_SPASM_domain-containing"/>
    <property type="match status" value="1"/>
</dbReference>
<dbReference type="GO" id="GO:0061799">
    <property type="term" value="F:cyclic pyranopterin monophosphate synthase activity"/>
    <property type="evidence" value="ECO:0007669"/>
    <property type="project" value="TreeGrafter"/>
</dbReference>
<dbReference type="NCBIfam" id="TIGR02668">
    <property type="entry name" value="moaA_archaeal"/>
    <property type="match status" value="1"/>
</dbReference>
<feature type="binding site" evidence="11">
    <location>
        <position position="15"/>
    </location>
    <ligand>
        <name>GTP</name>
        <dbReference type="ChEBI" id="CHEBI:37565"/>
    </ligand>
</feature>
<dbReference type="EC" id="4.1.99.22" evidence="11"/>
<keyword evidence="3 11" id="KW-0479">Metal-binding</keyword>
<evidence type="ECO:0000256" key="5">
    <source>
        <dbReference type="ARBA" id="ARBA00023004"/>
    </source>
</evidence>
<dbReference type="PROSITE" id="PS01305">
    <property type="entry name" value="MOAA_NIFB_PQQE"/>
    <property type="match status" value="1"/>
</dbReference>
<dbReference type="UniPathway" id="UPA00344"/>
<evidence type="ECO:0000256" key="9">
    <source>
        <dbReference type="ARBA" id="ARBA00023239"/>
    </source>
</evidence>
<dbReference type="SFLD" id="SFLDG01067">
    <property type="entry name" value="SPASM/twitch_domain_containing"/>
    <property type="match status" value="1"/>
</dbReference>
<dbReference type="InterPro" id="IPR013485">
    <property type="entry name" value="MoaA_arc"/>
</dbReference>
<feature type="binding site" evidence="11">
    <location>
        <position position="28"/>
    </location>
    <ligand>
        <name>S-adenosyl-L-methionine</name>
        <dbReference type="ChEBI" id="CHEBI:59789"/>
    </ligand>
</feature>
<feature type="binding site" evidence="11">
    <location>
        <position position="244"/>
    </location>
    <ligand>
        <name>[4Fe-4S] cluster</name>
        <dbReference type="ChEBI" id="CHEBI:49883"/>
        <label>2</label>
        <note>4Fe-4S-substrate</note>
    </ligand>
</feature>
<dbReference type="CDD" id="cd21117">
    <property type="entry name" value="Twitch_MoaA"/>
    <property type="match status" value="1"/>
</dbReference>
<dbReference type="InterPro" id="IPR000385">
    <property type="entry name" value="MoaA_NifB_PqqE_Fe-S-bd_CS"/>
</dbReference>
<dbReference type="PROSITE" id="PS51918">
    <property type="entry name" value="RADICAL_SAM"/>
    <property type="match status" value="1"/>
</dbReference>
<evidence type="ECO:0000256" key="3">
    <source>
        <dbReference type="ARBA" id="ARBA00022723"/>
    </source>
</evidence>
<name>A0A8E7B4D3_9EURY</name>
<feature type="binding site" evidence="11">
    <location>
        <position position="241"/>
    </location>
    <ligand>
        <name>[4Fe-4S] cluster</name>
        <dbReference type="ChEBI" id="CHEBI:49883"/>
        <label>2</label>
        <note>4Fe-4S-substrate</note>
    </ligand>
</feature>
<evidence type="ECO:0000313" key="13">
    <source>
        <dbReference type="EMBL" id="QVV90288.1"/>
    </source>
</evidence>
<keyword evidence="9 11" id="KW-0456">Lyase</keyword>
<evidence type="ECO:0000313" key="14">
    <source>
        <dbReference type="Proteomes" id="UP000680656"/>
    </source>
</evidence>
<feature type="binding site" evidence="11">
    <location>
        <position position="151"/>
    </location>
    <ligand>
        <name>GTP</name>
        <dbReference type="ChEBI" id="CHEBI:37565"/>
    </ligand>
</feature>
<keyword evidence="7 11" id="KW-0342">GTP-binding</keyword>
<dbReference type="PANTHER" id="PTHR22960:SF0">
    <property type="entry name" value="MOLYBDENUM COFACTOR BIOSYNTHESIS PROTEIN 1"/>
    <property type="match status" value="1"/>
</dbReference>
<feature type="binding site" evidence="11">
    <location>
        <position position="29"/>
    </location>
    <ligand>
        <name>[4Fe-4S] cluster</name>
        <dbReference type="ChEBI" id="CHEBI:49883"/>
        <label>1</label>
        <note>4Fe-4S-S-AdoMet</note>
    </ligand>
</feature>
<dbReference type="GO" id="GO:0051539">
    <property type="term" value="F:4 iron, 4 sulfur cluster binding"/>
    <property type="evidence" value="ECO:0007669"/>
    <property type="project" value="UniProtKB-UniRule"/>
</dbReference>
<keyword evidence="14" id="KW-1185">Reference proteome</keyword>
<dbReference type="KEGG" id="mrtj:KHC33_07350"/>
<feature type="binding site" evidence="11">
    <location>
        <position position="62"/>
    </location>
    <ligand>
        <name>GTP</name>
        <dbReference type="ChEBI" id="CHEBI:37565"/>
    </ligand>
</feature>
<feature type="binding site" evidence="11">
    <location>
        <position position="90"/>
    </location>
    <ligand>
        <name>GTP</name>
        <dbReference type="ChEBI" id="CHEBI:37565"/>
    </ligand>
</feature>
<feature type="domain" description="Radical SAM core" evidence="12">
    <location>
        <begin position="6"/>
        <end position="228"/>
    </location>
</feature>
<evidence type="ECO:0000256" key="10">
    <source>
        <dbReference type="ARBA" id="ARBA00048697"/>
    </source>
</evidence>
<evidence type="ECO:0000256" key="8">
    <source>
        <dbReference type="ARBA" id="ARBA00023150"/>
    </source>
</evidence>
<dbReference type="SMART" id="SM00729">
    <property type="entry name" value="Elp3"/>
    <property type="match status" value="1"/>
</dbReference>
<evidence type="ECO:0000256" key="1">
    <source>
        <dbReference type="ARBA" id="ARBA00022485"/>
    </source>
</evidence>
<keyword evidence="8 11" id="KW-0501">Molybdenum cofactor biosynthesis</keyword>
<evidence type="ECO:0000256" key="4">
    <source>
        <dbReference type="ARBA" id="ARBA00022741"/>
    </source>
</evidence>
<dbReference type="GO" id="GO:1904047">
    <property type="term" value="F:S-adenosyl-L-methionine binding"/>
    <property type="evidence" value="ECO:0007669"/>
    <property type="project" value="UniProtKB-UniRule"/>
</dbReference>
<dbReference type="GO" id="GO:0005525">
    <property type="term" value="F:GTP binding"/>
    <property type="evidence" value="ECO:0007669"/>
    <property type="project" value="UniProtKB-UniRule"/>
</dbReference>
<gene>
    <name evidence="11 13" type="primary">moaA</name>
    <name evidence="13" type="ORF">KHC33_07350</name>
</gene>
<dbReference type="Pfam" id="PF06463">
    <property type="entry name" value="Mob_synth_C"/>
    <property type="match status" value="1"/>
</dbReference>
<dbReference type="SUPFAM" id="SSF102114">
    <property type="entry name" value="Radical SAM enzymes"/>
    <property type="match status" value="1"/>
</dbReference>
<dbReference type="SFLD" id="SFLDS00029">
    <property type="entry name" value="Radical_SAM"/>
    <property type="match status" value="1"/>
</dbReference>
<dbReference type="SFLD" id="SFLDG01383">
    <property type="entry name" value="cyclic_pyranopterin_phosphate"/>
    <property type="match status" value="1"/>
</dbReference>
<evidence type="ECO:0000256" key="7">
    <source>
        <dbReference type="ARBA" id="ARBA00023134"/>
    </source>
</evidence>
<accession>A0A8E7B4D3</accession>
<dbReference type="Gene3D" id="3.20.20.70">
    <property type="entry name" value="Aldolase class I"/>
    <property type="match status" value="1"/>
</dbReference>
<feature type="binding site" evidence="11">
    <location>
        <position position="258"/>
    </location>
    <ligand>
        <name>[4Fe-4S] cluster</name>
        <dbReference type="ChEBI" id="CHEBI:49883"/>
        <label>2</label>
        <note>4Fe-4S-substrate</note>
    </ligand>
</feature>
<dbReference type="InterPro" id="IPR058240">
    <property type="entry name" value="rSAM_sf"/>
</dbReference>
<dbReference type="InterPro" id="IPR007197">
    <property type="entry name" value="rSAM"/>
</dbReference>
<comment type="cofactor">
    <cofactor evidence="11">
        <name>[4Fe-4S] cluster</name>
        <dbReference type="ChEBI" id="CHEBI:49883"/>
    </cofactor>
    <text evidence="11">Binds 2 [4Fe-4S] clusters. Binds 1 [4Fe-4S] cluster coordinated with 3 cysteines and an exchangeable S-adenosyl-L-methionine and 1 [4Fe-4S] cluster coordinated with 3 cysteines and the GTP-derived substrate.</text>
</comment>
<feature type="binding site" evidence="11">
    <location>
        <position position="22"/>
    </location>
    <ligand>
        <name>[4Fe-4S] cluster</name>
        <dbReference type="ChEBI" id="CHEBI:49883"/>
        <label>1</label>
        <note>4Fe-4S-S-AdoMet</note>
    </ligand>
</feature>
<keyword evidence="2 11" id="KW-0949">S-adenosyl-L-methionine</keyword>
<keyword evidence="1 11" id="KW-0004">4Fe-4S</keyword>
<dbReference type="GO" id="GO:0006777">
    <property type="term" value="P:Mo-molybdopterin cofactor biosynthetic process"/>
    <property type="evidence" value="ECO:0007669"/>
    <property type="project" value="UniProtKB-UniRule"/>
</dbReference>
<feature type="binding site" evidence="11">
    <location>
        <position position="66"/>
    </location>
    <ligand>
        <name>S-adenosyl-L-methionine</name>
        <dbReference type="ChEBI" id="CHEBI:59789"/>
    </ligand>
</feature>
<dbReference type="Proteomes" id="UP000680656">
    <property type="component" value="Chromosome"/>
</dbReference>
<feature type="binding site" evidence="11">
    <location>
        <position position="26"/>
    </location>
    <ligand>
        <name>[4Fe-4S] cluster</name>
        <dbReference type="ChEBI" id="CHEBI:49883"/>
        <label>1</label>
        <note>4Fe-4S-S-AdoMet</note>
    </ligand>
</feature>
<keyword evidence="6 11" id="KW-0411">Iron-sulfur</keyword>
<keyword evidence="5 11" id="KW-0408">Iron</keyword>
<sequence>MDLHDTFGRPISNLRISVNSGCNLRCVYCHREGETKPENPLSLEDIKAILDIANVLGIRSIKFTGGEPLLRNDIVDIIKAVPAGIESSMTTNGTLLGSIASDLRAAGLSRVNISLDSLNPDTYRAITGTGLLSDVLEGIEAARNAGLTPIKINMVLLKGINEGEIDDFIHLVSGDRQLILQIIELMDLGGCPLHADLAELEEKIAMHSRKVITRRMHHRKKYCYEGAEIEFVRPWHNSDFCNHCTRMRVTSDGKLKPCLLRDDNLVDIRGKRGEELLKLFQTAAKKREPYNK</sequence>
<comment type="pathway">
    <text evidence="11">Cofactor biosynthesis; molybdopterin biosynthesis.</text>
</comment>
<dbReference type="GeneID" id="65096988"/>
<evidence type="ECO:0000259" key="12">
    <source>
        <dbReference type="PROSITE" id="PS51918"/>
    </source>
</evidence>
<comment type="similarity">
    <text evidence="11">Belongs to the radical SAM superfamily. MoaA family.</text>
</comment>
<reference evidence="13 14" key="1">
    <citation type="submission" date="2021-05" db="EMBL/GenBank/DDBJ databases">
        <title>A novel Methanospirillum isolate from a pyrite-forming mixed culture.</title>
        <authorList>
            <person name="Bunk B."/>
            <person name="Sproer C."/>
            <person name="Spring S."/>
            <person name="Pester M."/>
        </authorList>
    </citation>
    <scope>NUCLEOTIDE SEQUENCE [LARGE SCALE GENOMIC DNA]</scope>
    <source>
        <strain evidence="13 14">J.3.6.1-F.2.7.3</strain>
    </source>
</reference>
<dbReference type="EMBL" id="CP075546">
    <property type="protein sequence ID" value="QVV90288.1"/>
    <property type="molecule type" value="Genomic_DNA"/>
</dbReference>
<feature type="binding site" evidence="11">
    <location>
        <position position="114"/>
    </location>
    <ligand>
        <name>S-adenosyl-L-methionine</name>
        <dbReference type="ChEBI" id="CHEBI:59789"/>
    </ligand>
</feature>
<protein>
    <recommendedName>
        <fullName evidence="11">Probable GTP 3',8-cyclase</fullName>
        <ecNumber evidence="11">4.1.99.22</ecNumber>
    </recommendedName>
    <alternativeName>
        <fullName evidence="11">Molybdenum cofactor biosynthesis protein A</fullName>
    </alternativeName>
</protein>
<proteinExistence type="inferred from homology"/>
<comment type="caution">
    <text evidence="11">Lacks conserved residue(s) required for the propagation of feature annotation.</text>
</comment>
<evidence type="ECO:0000256" key="11">
    <source>
        <dbReference type="HAMAP-Rule" id="MF_01225"/>
    </source>
</evidence>
<evidence type="ECO:0000256" key="6">
    <source>
        <dbReference type="ARBA" id="ARBA00023014"/>
    </source>
</evidence>
<dbReference type="CDD" id="cd01335">
    <property type="entry name" value="Radical_SAM"/>
    <property type="match status" value="1"/>
</dbReference>
<dbReference type="InterPro" id="IPR013785">
    <property type="entry name" value="Aldolase_TIM"/>
</dbReference>
<dbReference type="GO" id="GO:0046872">
    <property type="term" value="F:metal ion binding"/>
    <property type="evidence" value="ECO:0007669"/>
    <property type="project" value="UniProtKB-KW"/>
</dbReference>
<dbReference type="InterPro" id="IPR010505">
    <property type="entry name" value="MoaA_twitch"/>
</dbReference>
<dbReference type="Pfam" id="PF04055">
    <property type="entry name" value="Radical_SAM"/>
    <property type="match status" value="1"/>
</dbReference>
<feature type="binding site" evidence="11">
    <location>
        <begin position="246"/>
        <end position="248"/>
    </location>
    <ligand>
        <name>GTP</name>
        <dbReference type="ChEBI" id="CHEBI:37565"/>
    </ligand>
</feature>
<dbReference type="HAMAP" id="MF_01225_A">
    <property type="entry name" value="MoaA_A"/>
    <property type="match status" value="1"/>
</dbReference>
<dbReference type="InterPro" id="IPR050105">
    <property type="entry name" value="MoCo_biosynth_MoaA/MoaC"/>
</dbReference>
<dbReference type="AlphaFoldDB" id="A0A8E7B4D3"/>
<dbReference type="GO" id="GO:0061798">
    <property type="term" value="F:GTP 3',8'-cyclase activity"/>
    <property type="evidence" value="ECO:0007669"/>
    <property type="project" value="UniProtKB-UniRule"/>
</dbReference>
<comment type="catalytic activity">
    <reaction evidence="10 11">
        <text>GTP + AH2 + S-adenosyl-L-methionine = (8S)-3',8-cyclo-7,8-dihydroguanosine 5'-triphosphate + 5'-deoxyadenosine + L-methionine + A + H(+)</text>
        <dbReference type="Rhea" id="RHEA:49576"/>
        <dbReference type="ChEBI" id="CHEBI:13193"/>
        <dbReference type="ChEBI" id="CHEBI:15378"/>
        <dbReference type="ChEBI" id="CHEBI:17319"/>
        <dbReference type="ChEBI" id="CHEBI:17499"/>
        <dbReference type="ChEBI" id="CHEBI:37565"/>
        <dbReference type="ChEBI" id="CHEBI:57844"/>
        <dbReference type="ChEBI" id="CHEBI:59789"/>
        <dbReference type="ChEBI" id="CHEBI:131766"/>
        <dbReference type="EC" id="4.1.99.22"/>
    </reaction>
</comment>
<dbReference type="InterPro" id="IPR040064">
    <property type="entry name" value="MoaA-like"/>
</dbReference>
<comment type="function">
    <text evidence="11">Catalyzes the cyclization of GTP to (8S)-3',8-cyclo-7,8-dihydroguanosine 5'-triphosphate.</text>
</comment>
<dbReference type="RefSeq" id="WP_214421059.1">
    <property type="nucleotide sequence ID" value="NZ_CP075546.1"/>
</dbReference>